<proteinExistence type="predicted"/>
<sequence>MALNLQDGPTKNSKARSALTRRAGIFSNISKTEKERMETLTELLNHYSVNGIPPQSGLLTFDTPHDDLYKLEDHWSDFVENSEALSKRMKNQQDAIWELLHTEVFYIRRLKVITDLFLACLCNLQSEGVLNEIEPERLFSNIIEVYSANHRFWENHLLPMLNTSRVIKQPLQPLLMRQGFLQFDQIFRPYIKYCTDQSNCLQYVKERNKDSELFKAYVAWCETQKDCERLRLTDLLVKPMQRLTKYSLLLKAIKKKTDNEGQSSALLEMNECVENFVCVVDSTLRQQHERERLASILNRIESYDGIESINDELEKMMKEYGYLSLDLTCPMPGCGNHQIRQLLLEGSGLKLRDSSSNKVDVHCFLFTDLFLICKSLGKKGDKVRVIRQPYLVDKLRVQELRDGGGFVVLYLSELQVAVAAFVLYTSESKIWVDTIRRSQDLYQEAKRTAKGKKGLGFLQASYEEEEEFISAARLGSRSPRTSSRSSLIHSHSGSVDTSDPISTTSVCGPSTCNKATSFELGDLRNSSVSSEEGPTNERVRANSVETRNGPISVTVTSPRPERRAFFLRGAGSGSSTPNTLSVGPAYHMGDLGELKENEMVHPPPSIQVPLISPLAKNVSPTSRLPVTSPVSPRVASRHWYFGNKPPLLKTKNISGLVTHSAPTSQGPSPVHSFDSDTVVGITSSEKNTPDSEDEEHKKLPIKQATRTAWRYHTADSVEMLKKEREKDQNFHKRLSWNPGQHDSCRSGQVGESTRDKVLRNKVVDKCFSSDSMYSSSGVSSTGSAQLSVCSVEYEPSFEGSDISEDPLIRERDYYDQTILTNSQHSDDHLQLPTVLLEGECDLSRKPEGGKSAVQIAVNQDSSQEIPSMAKLHKVKDFLLNNWSGESS</sequence>
<dbReference type="Gene3D" id="1.20.900.10">
    <property type="entry name" value="Dbl homology (DH) domain"/>
    <property type="match status" value="1"/>
</dbReference>
<feature type="domain" description="DH" evidence="2">
    <location>
        <begin position="91"/>
        <end position="283"/>
    </location>
</feature>
<dbReference type="PANTHER" id="PTHR13217">
    <property type="entry name" value="PLECKSTRIN HOMOLOGY DOMAIN-CONTAINING FAMILY G MEMBER 7"/>
    <property type="match status" value="1"/>
</dbReference>
<dbReference type="SUPFAM" id="SSF50729">
    <property type="entry name" value="PH domain-like"/>
    <property type="match status" value="1"/>
</dbReference>
<dbReference type="CDD" id="cd13244">
    <property type="entry name" value="PH_PLEKHG5_G6"/>
    <property type="match status" value="1"/>
</dbReference>
<dbReference type="SUPFAM" id="SSF48065">
    <property type="entry name" value="DBL homology domain (DH-domain)"/>
    <property type="match status" value="1"/>
</dbReference>
<name>A0ABM1SAM5_LIMPO</name>
<dbReference type="CDD" id="cd00160">
    <property type="entry name" value="RhoGEF"/>
    <property type="match status" value="1"/>
</dbReference>
<dbReference type="Proteomes" id="UP000694941">
    <property type="component" value="Unplaced"/>
</dbReference>
<dbReference type="PANTHER" id="PTHR13217:SF11">
    <property type="entry name" value="PLECKSTRIN HOMOLOGY DOMAIN-CONTAINING FAMILY G MEMBER 5"/>
    <property type="match status" value="1"/>
</dbReference>
<feature type="region of interest" description="Disordered" evidence="1">
    <location>
        <begin position="733"/>
        <end position="752"/>
    </location>
</feature>
<dbReference type="Gene3D" id="2.30.29.30">
    <property type="entry name" value="Pleckstrin-homology domain (PH domain)/Phosphotyrosine-binding domain (PTB)"/>
    <property type="match status" value="1"/>
</dbReference>
<evidence type="ECO:0000259" key="2">
    <source>
        <dbReference type="PROSITE" id="PS50010"/>
    </source>
</evidence>
<dbReference type="Pfam" id="PF00621">
    <property type="entry name" value="RhoGEF"/>
    <property type="match status" value="1"/>
</dbReference>
<evidence type="ECO:0000313" key="4">
    <source>
        <dbReference type="RefSeq" id="XP_022240680.1"/>
    </source>
</evidence>
<gene>
    <name evidence="4" type="primary">LOC106458698</name>
</gene>
<evidence type="ECO:0000256" key="1">
    <source>
        <dbReference type="SAM" id="MobiDB-lite"/>
    </source>
</evidence>
<accession>A0ABM1SAM5</accession>
<dbReference type="InterPro" id="IPR011993">
    <property type="entry name" value="PH-like_dom_sf"/>
</dbReference>
<keyword evidence="3" id="KW-1185">Reference proteome</keyword>
<dbReference type="SMART" id="SM00325">
    <property type="entry name" value="RhoGEF"/>
    <property type="match status" value="1"/>
</dbReference>
<dbReference type="PROSITE" id="PS50010">
    <property type="entry name" value="DH_2"/>
    <property type="match status" value="1"/>
</dbReference>
<evidence type="ECO:0000313" key="3">
    <source>
        <dbReference type="Proteomes" id="UP000694941"/>
    </source>
</evidence>
<organism evidence="3 4">
    <name type="scientific">Limulus polyphemus</name>
    <name type="common">Atlantic horseshoe crab</name>
    <dbReference type="NCBI Taxonomy" id="6850"/>
    <lineage>
        <taxon>Eukaryota</taxon>
        <taxon>Metazoa</taxon>
        <taxon>Ecdysozoa</taxon>
        <taxon>Arthropoda</taxon>
        <taxon>Chelicerata</taxon>
        <taxon>Merostomata</taxon>
        <taxon>Xiphosura</taxon>
        <taxon>Limulidae</taxon>
        <taxon>Limulus</taxon>
    </lineage>
</organism>
<dbReference type="GeneID" id="106458698"/>
<feature type="compositionally biased region" description="Low complexity" evidence="1">
    <location>
        <begin position="473"/>
        <end position="494"/>
    </location>
</feature>
<dbReference type="InterPro" id="IPR040181">
    <property type="entry name" value="PKHG5/7"/>
</dbReference>
<dbReference type="RefSeq" id="XP_022240680.1">
    <property type="nucleotide sequence ID" value="XM_022384972.1"/>
</dbReference>
<feature type="region of interest" description="Disordered" evidence="1">
    <location>
        <begin position="473"/>
        <end position="506"/>
    </location>
</feature>
<protein>
    <submittedName>
        <fullName evidence="4">Pleckstrin homology domain-containing family G member 5-like</fullName>
    </submittedName>
</protein>
<dbReference type="InterPro" id="IPR000219">
    <property type="entry name" value="DH_dom"/>
</dbReference>
<feature type="compositionally biased region" description="Polar residues" evidence="1">
    <location>
        <begin position="737"/>
        <end position="751"/>
    </location>
</feature>
<dbReference type="InterPro" id="IPR035899">
    <property type="entry name" value="DBL_dom_sf"/>
</dbReference>
<reference evidence="4" key="1">
    <citation type="submission" date="2025-08" db="UniProtKB">
        <authorList>
            <consortium name="RefSeq"/>
        </authorList>
    </citation>
    <scope>IDENTIFICATION</scope>
    <source>
        <tissue evidence="4">Muscle</tissue>
    </source>
</reference>
<feature type="compositionally biased region" description="Polar residues" evidence="1">
    <location>
        <begin position="495"/>
        <end position="506"/>
    </location>
</feature>